<reference evidence="1" key="1">
    <citation type="submission" date="2018-02" db="EMBL/GenBank/DDBJ databases">
        <title>Rhizophora mucronata_Transcriptome.</title>
        <authorList>
            <person name="Meera S.P."/>
            <person name="Sreeshan A."/>
            <person name="Augustine A."/>
        </authorList>
    </citation>
    <scope>NUCLEOTIDE SEQUENCE</scope>
    <source>
        <tissue evidence="1">Leaf</tissue>
    </source>
</reference>
<evidence type="ECO:0000313" key="1">
    <source>
        <dbReference type="EMBL" id="MBX02468.1"/>
    </source>
</evidence>
<protein>
    <submittedName>
        <fullName evidence="1">Uncharacterized protein</fullName>
    </submittedName>
</protein>
<proteinExistence type="predicted"/>
<name>A0A2P2K9R0_RHIMU</name>
<accession>A0A2P2K9R0</accession>
<organism evidence="1">
    <name type="scientific">Rhizophora mucronata</name>
    <name type="common">Asiatic mangrove</name>
    <dbReference type="NCBI Taxonomy" id="61149"/>
    <lineage>
        <taxon>Eukaryota</taxon>
        <taxon>Viridiplantae</taxon>
        <taxon>Streptophyta</taxon>
        <taxon>Embryophyta</taxon>
        <taxon>Tracheophyta</taxon>
        <taxon>Spermatophyta</taxon>
        <taxon>Magnoliopsida</taxon>
        <taxon>eudicotyledons</taxon>
        <taxon>Gunneridae</taxon>
        <taxon>Pentapetalae</taxon>
        <taxon>rosids</taxon>
        <taxon>fabids</taxon>
        <taxon>Malpighiales</taxon>
        <taxon>Rhizophoraceae</taxon>
        <taxon>Rhizophora</taxon>
    </lineage>
</organism>
<sequence length="121" mass="13697">MAAVLANPLPTLSFPSSSASGMAMASVTSNVVLTSCCDHSHRHAFYFSYFARSHYNKSRVSIEKCKSLSAIPRSLVHCESKVTLSTQFYLLDLVFVFKFCIHFWVVPDCLLIHKRTKSWFL</sequence>
<dbReference type="AlphaFoldDB" id="A0A2P2K9R0"/>
<dbReference type="EMBL" id="GGEC01021984">
    <property type="protein sequence ID" value="MBX02468.1"/>
    <property type="molecule type" value="Transcribed_RNA"/>
</dbReference>